<dbReference type="HOGENOM" id="CLU_2195366_0_0_11"/>
<evidence type="ECO:0000313" key="1">
    <source>
        <dbReference type="EMBL" id="AGS71815.1"/>
    </source>
</evidence>
<keyword evidence="2" id="KW-1185">Reference proteome</keyword>
<dbReference type="Proteomes" id="UP000015423">
    <property type="component" value="Chromosome"/>
</dbReference>
<proteinExistence type="predicted"/>
<dbReference type="KEGG" id="sci:B446_25020"/>
<evidence type="ECO:0000313" key="2">
    <source>
        <dbReference type="Proteomes" id="UP000015423"/>
    </source>
</evidence>
<dbReference type="EMBL" id="CP006259">
    <property type="protein sequence ID" value="AGS71815.1"/>
    <property type="molecule type" value="Genomic_DNA"/>
</dbReference>
<gene>
    <name evidence="1" type="ORF">B446_25020</name>
</gene>
<reference evidence="2" key="1">
    <citation type="submission" date="2012-10" db="EMBL/GenBank/DDBJ databases">
        <title>The complete genome sequence of Streptomyces collinus Tu 365.</title>
        <authorList>
            <person name="Ruckert C."/>
            <person name="Szczepanowski R."/>
            <person name="Goesmann A."/>
            <person name="Pross E.K."/>
            <person name="Musiol E.M."/>
            <person name="Blin K."/>
            <person name="Wohlleben W."/>
            <person name="Puhler A."/>
            <person name="Weber T."/>
            <person name="Kalinowski J."/>
        </authorList>
    </citation>
    <scope>NUCLEOTIDE SEQUENCE [LARGE SCALE GENOMIC DNA]</scope>
    <source>
        <strain evidence="2">DSM 40733 / Tue 365</strain>
    </source>
</reference>
<dbReference type="AlphaFoldDB" id="S5VV76"/>
<protein>
    <submittedName>
        <fullName evidence="1">Uncharacterized protein</fullName>
    </submittedName>
</protein>
<sequence>MASTPNKACEAPEFTKIVTSRFSPLPSTWTLLTAGFRHLRRAATGPLAQRERGLFVECGFFAGDGFTEGARVVATAVGLVLGLVATGVPARPAAHPASRVTSSTIGAQ</sequence>
<name>S5VV76_STRC3</name>
<reference evidence="1 2" key="2">
    <citation type="journal article" date="2013" name="J. Biotechnol.">
        <title>Complete genome sequence of the kirromycin producer Streptomyces collinus Tu 365 consisting of a linear chromosome and two linear plasmids.</title>
        <authorList>
            <person name="Ruckert C."/>
            <person name="Szczepanowski R."/>
            <person name="Albersmeier A."/>
            <person name="Goesmann A."/>
            <person name="Iftime D."/>
            <person name="Musiol E.M."/>
            <person name="Blin K."/>
            <person name="Wohlleben W."/>
            <person name="Puhler A."/>
            <person name="Kalinowski J."/>
            <person name="Weber T."/>
        </authorList>
    </citation>
    <scope>NUCLEOTIDE SEQUENCE [LARGE SCALE GENOMIC DNA]</scope>
    <source>
        <strain evidence="2">DSM 40733 / Tue 365</strain>
    </source>
</reference>
<accession>S5VV76</accession>
<organism evidence="1 2">
    <name type="scientific">Streptomyces collinus (strain DSM 40733 / Tue 365)</name>
    <dbReference type="NCBI Taxonomy" id="1214242"/>
    <lineage>
        <taxon>Bacteria</taxon>
        <taxon>Bacillati</taxon>
        <taxon>Actinomycetota</taxon>
        <taxon>Actinomycetes</taxon>
        <taxon>Kitasatosporales</taxon>
        <taxon>Streptomycetaceae</taxon>
        <taxon>Streptomyces</taxon>
    </lineage>
</organism>